<gene>
    <name evidence="1" type="ORF">C7Y72_16580</name>
</gene>
<dbReference type="Proteomes" id="UP000240739">
    <property type="component" value="Unassembled WGS sequence"/>
</dbReference>
<keyword evidence="2" id="KW-1185">Reference proteome</keyword>
<evidence type="ECO:0000313" key="1">
    <source>
        <dbReference type="EMBL" id="PTL56564.1"/>
    </source>
</evidence>
<organism evidence="1 2">
    <name type="scientific">Paraconexibacter algicola</name>
    <dbReference type="NCBI Taxonomy" id="2133960"/>
    <lineage>
        <taxon>Bacteria</taxon>
        <taxon>Bacillati</taxon>
        <taxon>Actinomycetota</taxon>
        <taxon>Thermoleophilia</taxon>
        <taxon>Solirubrobacterales</taxon>
        <taxon>Paraconexibacteraceae</taxon>
        <taxon>Paraconexibacter</taxon>
    </lineage>
</organism>
<dbReference type="RefSeq" id="WP_107570283.1">
    <property type="nucleotide sequence ID" value="NZ_PYYB01000002.1"/>
</dbReference>
<evidence type="ECO:0008006" key="3">
    <source>
        <dbReference type="Google" id="ProtNLM"/>
    </source>
</evidence>
<accession>A0A2T4UFK1</accession>
<protein>
    <recommendedName>
        <fullName evidence="3">B3/B4 tRNA-binding domain-containing protein</fullName>
    </recommendedName>
</protein>
<dbReference type="OrthoDB" id="5243169at2"/>
<dbReference type="Gene3D" id="3.50.40.10">
    <property type="entry name" value="Phenylalanyl-trna Synthetase, Chain B, domain 3"/>
    <property type="match status" value="1"/>
</dbReference>
<name>A0A2T4UFK1_9ACTN</name>
<dbReference type="AlphaFoldDB" id="A0A2T4UFK1"/>
<dbReference type="EMBL" id="PYYB01000002">
    <property type="protein sequence ID" value="PTL56564.1"/>
    <property type="molecule type" value="Genomic_DNA"/>
</dbReference>
<reference evidence="1 2" key="1">
    <citation type="submission" date="2018-03" db="EMBL/GenBank/DDBJ databases">
        <title>Aquarubrobacter algicola gen. nov., sp. nov., a novel actinobacterium isolated from shallow eutrophic lake during the end of cyanobacterial harmful algal blooms.</title>
        <authorList>
            <person name="Chun S.J."/>
        </authorList>
    </citation>
    <scope>NUCLEOTIDE SEQUENCE [LARGE SCALE GENOMIC DNA]</scope>
    <source>
        <strain evidence="1 2">Seoho-28</strain>
    </source>
</reference>
<dbReference type="SUPFAM" id="SSF56037">
    <property type="entry name" value="PheT/TilS domain"/>
    <property type="match status" value="1"/>
</dbReference>
<proteinExistence type="predicted"/>
<dbReference type="InterPro" id="IPR020825">
    <property type="entry name" value="Phe-tRNA_synthase-like_B3/B4"/>
</dbReference>
<sequence length="217" mass="23519">MTHEELSREGWVDAELLAEFPELGVFTMEVLAPPRKSPPALRGQLRTLSSRFNGAAAITMRRQPIPHAYRVFFRHIGLDPDTTRTPIEAAAMERLMLGGFESRSWAHDAMLLALVETGVPVWALDADRLDGPLGIRPARDGERLGGGDLGTDLPAGRLVVADADAPVAVLFGDLAHDRAPTPETAVLRLFTVQVAGVPSIHVEESLWACANAMTNRS</sequence>
<comment type="caution">
    <text evidence="1">The sequence shown here is derived from an EMBL/GenBank/DDBJ whole genome shotgun (WGS) entry which is preliminary data.</text>
</comment>
<evidence type="ECO:0000313" key="2">
    <source>
        <dbReference type="Proteomes" id="UP000240739"/>
    </source>
</evidence>